<gene>
    <name evidence="2" type="ORF">B0T24DRAFT_632624</name>
</gene>
<protein>
    <recommendedName>
        <fullName evidence="4">Secreted protein</fullName>
    </recommendedName>
</protein>
<accession>A0AAE0N422</accession>
<dbReference type="AlphaFoldDB" id="A0AAE0N422"/>
<name>A0AAE0N422_9PEZI</name>
<organism evidence="2 3">
    <name type="scientific">Lasiosphaeria ovina</name>
    <dbReference type="NCBI Taxonomy" id="92902"/>
    <lineage>
        <taxon>Eukaryota</taxon>
        <taxon>Fungi</taxon>
        <taxon>Dikarya</taxon>
        <taxon>Ascomycota</taxon>
        <taxon>Pezizomycotina</taxon>
        <taxon>Sordariomycetes</taxon>
        <taxon>Sordariomycetidae</taxon>
        <taxon>Sordariales</taxon>
        <taxon>Lasiosphaeriaceae</taxon>
        <taxon>Lasiosphaeria</taxon>
    </lineage>
</organism>
<dbReference type="EMBL" id="JAULSN010000006">
    <property type="protein sequence ID" value="KAK3369450.1"/>
    <property type="molecule type" value="Genomic_DNA"/>
</dbReference>
<proteinExistence type="predicted"/>
<evidence type="ECO:0000313" key="2">
    <source>
        <dbReference type="EMBL" id="KAK3369450.1"/>
    </source>
</evidence>
<feature type="signal peptide" evidence="1">
    <location>
        <begin position="1"/>
        <end position="18"/>
    </location>
</feature>
<keyword evidence="1" id="KW-0732">Signal</keyword>
<keyword evidence="3" id="KW-1185">Reference proteome</keyword>
<reference evidence="2" key="2">
    <citation type="submission" date="2023-06" db="EMBL/GenBank/DDBJ databases">
        <authorList>
            <consortium name="Lawrence Berkeley National Laboratory"/>
            <person name="Haridas S."/>
            <person name="Hensen N."/>
            <person name="Bonometti L."/>
            <person name="Westerberg I."/>
            <person name="Brannstrom I.O."/>
            <person name="Guillou S."/>
            <person name="Cros-Aarteil S."/>
            <person name="Calhoun S."/>
            <person name="Kuo A."/>
            <person name="Mondo S."/>
            <person name="Pangilinan J."/>
            <person name="Riley R."/>
            <person name="Labutti K."/>
            <person name="Andreopoulos B."/>
            <person name="Lipzen A."/>
            <person name="Chen C."/>
            <person name="Yanf M."/>
            <person name="Daum C."/>
            <person name="Ng V."/>
            <person name="Clum A."/>
            <person name="Steindorff A."/>
            <person name="Ohm R."/>
            <person name="Martin F."/>
            <person name="Silar P."/>
            <person name="Natvig D."/>
            <person name="Lalanne C."/>
            <person name="Gautier V."/>
            <person name="Ament-Velasquez S.L."/>
            <person name="Kruys A."/>
            <person name="Hutchinson M.I."/>
            <person name="Powell A.J."/>
            <person name="Barry K."/>
            <person name="Miller A.N."/>
            <person name="Grigoriev I.V."/>
            <person name="Debuchy R."/>
            <person name="Gladieux P."/>
            <person name="Thoren M.H."/>
            <person name="Johannesson H."/>
        </authorList>
    </citation>
    <scope>NUCLEOTIDE SEQUENCE</scope>
    <source>
        <strain evidence="2">CBS 958.72</strain>
    </source>
</reference>
<sequence>MPFCRIASFFLRIGAGLSLSFSIRMSLMCVFGAVSDVGIEGDSGGGAEGSLKVDYSTRPIRTTKLMEICQNGFKGLS</sequence>
<comment type="caution">
    <text evidence="2">The sequence shown here is derived from an EMBL/GenBank/DDBJ whole genome shotgun (WGS) entry which is preliminary data.</text>
</comment>
<feature type="chain" id="PRO_5041969953" description="Secreted protein" evidence="1">
    <location>
        <begin position="19"/>
        <end position="77"/>
    </location>
</feature>
<evidence type="ECO:0008006" key="4">
    <source>
        <dbReference type="Google" id="ProtNLM"/>
    </source>
</evidence>
<evidence type="ECO:0000256" key="1">
    <source>
        <dbReference type="SAM" id="SignalP"/>
    </source>
</evidence>
<dbReference type="Proteomes" id="UP001287356">
    <property type="component" value="Unassembled WGS sequence"/>
</dbReference>
<reference evidence="2" key="1">
    <citation type="journal article" date="2023" name="Mol. Phylogenet. Evol.">
        <title>Genome-scale phylogeny and comparative genomics of the fungal order Sordariales.</title>
        <authorList>
            <person name="Hensen N."/>
            <person name="Bonometti L."/>
            <person name="Westerberg I."/>
            <person name="Brannstrom I.O."/>
            <person name="Guillou S."/>
            <person name="Cros-Aarteil S."/>
            <person name="Calhoun S."/>
            <person name="Haridas S."/>
            <person name="Kuo A."/>
            <person name="Mondo S."/>
            <person name="Pangilinan J."/>
            <person name="Riley R."/>
            <person name="LaButti K."/>
            <person name="Andreopoulos B."/>
            <person name="Lipzen A."/>
            <person name="Chen C."/>
            <person name="Yan M."/>
            <person name="Daum C."/>
            <person name="Ng V."/>
            <person name="Clum A."/>
            <person name="Steindorff A."/>
            <person name="Ohm R.A."/>
            <person name="Martin F."/>
            <person name="Silar P."/>
            <person name="Natvig D.O."/>
            <person name="Lalanne C."/>
            <person name="Gautier V."/>
            <person name="Ament-Velasquez S.L."/>
            <person name="Kruys A."/>
            <person name="Hutchinson M.I."/>
            <person name="Powell A.J."/>
            <person name="Barry K."/>
            <person name="Miller A.N."/>
            <person name="Grigoriev I.V."/>
            <person name="Debuchy R."/>
            <person name="Gladieux P."/>
            <person name="Hiltunen Thoren M."/>
            <person name="Johannesson H."/>
        </authorList>
    </citation>
    <scope>NUCLEOTIDE SEQUENCE</scope>
    <source>
        <strain evidence="2">CBS 958.72</strain>
    </source>
</reference>
<evidence type="ECO:0000313" key="3">
    <source>
        <dbReference type="Proteomes" id="UP001287356"/>
    </source>
</evidence>